<dbReference type="AlphaFoldDB" id="A0A7W7P570"/>
<evidence type="ECO:0000256" key="2">
    <source>
        <dbReference type="SAM" id="Phobius"/>
    </source>
</evidence>
<evidence type="ECO:0000259" key="3">
    <source>
        <dbReference type="PROSITE" id="PS50966"/>
    </source>
</evidence>
<feature type="domain" description="SWIM-type" evidence="3">
    <location>
        <begin position="54"/>
        <end position="87"/>
    </location>
</feature>
<dbReference type="EMBL" id="JACHLI010000044">
    <property type="protein sequence ID" value="MBB4867649.1"/>
    <property type="molecule type" value="Genomic_DNA"/>
</dbReference>
<evidence type="ECO:0000256" key="1">
    <source>
        <dbReference type="PROSITE-ProRule" id="PRU00325"/>
    </source>
</evidence>
<keyword evidence="1" id="KW-0479">Metal-binding</keyword>
<accession>A0A7W7P570</accession>
<keyword evidence="2" id="KW-0812">Transmembrane</keyword>
<keyword evidence="2" id="KW-1133">Transmembrane helix</keyword>
<dbReference type="GO" id="GO:0008270">
    <property type="term" value="F:zinc ion binding"/>
    <property type="evidence" value="ECO:0007669"/>
    <property type="project" value="UniProtKB-KW"/>
</dbReference>
<evidence type="ECO:0000313" key="5">
    <source>
        <dbReference type="Proteomes" id="UP000566995"/>
    </source>
</evidence>
<keyword evidence="2" id="KW-0472">Membrane</keyword>
<organism evidence="4 5">
    <name type="scientific">Pseudomonas nitroreducens</name>
    <dbReference type="NCBI Taxonomy" id="46680"/>
    <lineage>
        <taxon>Bacteria</taxon>
        <taxon>Pseudomonadati</taxon>
        <taxon>Pseudomonadota</taxon>
        <taxon>Gammaproteobacteria</taxon>
        <taxon>Pseudomonadales</taxon>
        <taxon>Pseudomonadaceae</taxon>
        <taxon>Pseudomonas</taxon>
    </lineage>
</organism>
<dbReference type="Proteomes" id="UP000566995">
    <property type="component" value="Unassembled WGS sequence"/>
</dbReference>
<dbReference type="InterPro" id="IPR007527">
    <property type="entry name" value="Znf_SWIM"/>
</dbReference>
<sequence length="691" mass="77255">MSSWRQRYLSYDDNALEVLANAGLLRRAGKDVEAGKLAWLKQSEQGGLIETDGQQVSLDQTGIDAARCTCPATGCCKHILAAVLWLRQQEDEAPAAQAEHEDVNLALNEALALDPQQLQKQAGKVASRKARQWCEELGRADYRSEGRRLVLALPAISCEVLYLAGGGFAGMLSESRENERKGLHLATLALLFQNQERAWTWTDTSETPATDPLRLSQTEAHLLDAIEQLLGELLRQGLSHVSSASAVQLRMLNLSARTEGLPRLAGHLRTLGGQVECLARRDDHSSERESLMQMALVQALCLALRCADETRLPALRGRLRRTYQPGASLDLLPLGAHWWTTPGGARGLTLAFWDSQESEVREVSLARPDGNDTSFQRDSVWAQQSLWKSTPERLCQSPLRLEAPRQADDGRLAANGEGHGHPLPRWPADDPRIDGLGIADWQQLAALFEASATLGADLPTALLLRPSHCEEALLDETRQVLRWTLLDAQNNRLELQLPCTLERRQRLDNLERVQKARDDIRAVLVHPWLDGRRRRLEPLALLIRDKGELRCLSLDFEATMRGGLSLNRRFLERIQRLFERKADAAAFIEPPSLAMRLVEPALDVLESLASCGRRQLSEYQRDTLLHQRSLAESAGVELLAEHLRRLAEAREITPNALLTTSHLMNRLLALDPASISRTARSWKLHRYGESR</sequence>
<comment type="caution">
    <text evidence="4">The sequence shown here is derived from an EMBL/GenBank/DDBJ whole genome shotgun (WGS) entry which is preliminary data.</text>
</comment>
<reference evidence="4 5" key="1">
    <citation type="submission" date="2020-08" db="EMBL/GenBank/DDBJ databases">
        <title>Functional genomics of gut bacteria from endangered species of beetles.</title>
        <authorList>
            <person name="Carlos-Shanley C."/>
        </authorList>
    </citation>
    <scope>NUCLEOTIDE SEQUENCE [LARGE SCALE GENOMIC DNA]</scope>
    <source>
        <strain evidence="4 5">S00179</strain>
    </source>
</reference>
<dbReference type="PROSITE" id="PS50966">
    <property type="entry name" value="ZF_SWIM"/>
    <property type="match status" value="1"/>
</dbReference>
<dbReference type="RefSeq" id="WP_184597385.1">
    <property type="nucleotide sequence ID" value="NZ_JACHLI010000044.1"/>
</dbReference>
<keyword evidence="1" id="KW-0863">Zinc-finger</keyword>
<proteinExistence type="predicted"/>
<name>A0A7W7P570_PSENT</name>
<feature type="transmembrane region" description="Helical" evidence="2">
    <location>
        <begin position="149"/>
        <end position="172"/>
    </location>
</feature>
<protein>
    <recommendedName>
        <fullName evidence="3">SWIM-type domain-containing protein</fullName>
    </recommendedName>
</protein>
<gene>
    <name evidence="4" type="ORF">HNP46_006568</name>
</gene>
<keyword evidence="1" id="KW-0862">Zinc</keyword>
<evidence type="ECO:0000313" key="4">
    <source>
        <dbReference type="EMBL" id="MBB4867649.1"/>
    </source>
</evidence>